<dbReference type="InterPro" id="IPR006084">
    <property type="entry name" value="XPG/Rad2"/>
</dbReference>
<dbReference type="SUPFAM" id="SSF47807">
    <property type="entry name" value="5' to 3' exonuclease, C-terminal subdomain"/>
    <property type="match status" value="1"/>
</dbReference>
<evidence type="ECO:0000256" key="5">
    <source>
        <dbReference type="ARBA" id="ARBA00022763"/>
    </source>
</evidence>
<dbReference type="FunFam" id="1.10.150.20:FF:000011">
    <property type="entry name" value="exonuclease 1"/>
    <property type="match status" value="1"/>
</dbReference>
<evidence type="ECO:0000256" key="4">
    <source>
        <dbReference type="ARBA" id="ARBA00022723"/>
    </source>
</evidence>
<dbReference type="GO" id="GO:0046872">
    <property type="term" value="F:metal ion binding"/>
    <property type="evidence" value="ECO:0007669"/>
    <property type="project" value="UniProtKB-KW"/>
</dbReference>
<dbReference type="PANTHER" id="PTHR11081:SF65">
    <property type="entry name" value="DNA DAMAGE-INDUCIBLE PROTEIN DIN7-RELATED"/>
    <property type="match status" value="1"/>
</dbReference>
<comment type="subcellular location">
    <subcellularLocation>
        <location evidence="2">Nucleus</location>
    </subcellularLocation>
</comment>
<dbReference type="Gene3D" id="1.10.150.20">
    <property type="entry name" value="5' to 3' exonuclease, C-terminal subdomain"/>
    <property type="match status" value="1"/>
</dbReference>
<dbReference type="InterPro" id="IPR036279">
    <property type="entry name" value="5-3_exonuclease_C_sf"/>
</dbReference>
<dbReference type="FunCoup" id="A0A0C3PJ64">
    <property type="interactions" value="260"/>
</dbReference>
<evidence type="ECO:0000259" key="12">
    <source>
        <dbReference type="SMART" id="SM00485"/>
    </source>
</evidence>
<evidence type="ECO:0000313" key="13">
    <source>
        <dbReference type="EMBL" id="KIO14185.1"/>
    </source>
</evidence>
<dbReference type="GO" id="GO:0008409">
    <property type="term" value="F:5'-3' exonuclease activity"/>
    <property type="evidence" value="ECO:0007669"/>
    <property type="project" value="UniProtKB-ARBA"/>
</dbReference>
<keyword evidence="3" id="KW-0540">Nuclease</keyword>
<feature type="region of interest" description="Disordered" evidence="10">
    <location>
        <begin position="434"/>
        <end position="496"/>
    </location>
</feature>
<evidence type="ECO:0000313" key="14">
    <source>
        <dbReference type="Proteomes" id="UP000054217"/>
    </source>
</evidence>
<dbReference type="PANTHER" id="PTHR11081">
    <property type="entry name" value="FLAP ENDONUCLEASE FAMILY MEMBER"/>
    <property type="match status" value="1"/>
</dbReference>
<proteinExistence type="predicted"/>
<protein>
    <submittedName>
        <fullName evidence="13">Uncharacterized protein</fullName>
    </submittedName>
</protein>
<dbReference type="STRING" id="870435.A0A0C3PJ64"/>
<keyword evidence="7" id="KW-0460">Magnesium</keyword>
<reference evidence="13 14" key="1">
    <citation type="submission" date="2014-04" db="EMBL/GenBank/DDBJ databases">
        <authorList>
            <consortium name="DOE Joint Genome Institute"/>
            <person name="Kuo A."/>
            <person name="Kohler A."/>
            <person name="Costa M.D."/>
            <person name="Nagy L.G."/>
            <person name="Floudas D."/>
            <person name="Copeland A."/>
            <person name="Barry K.W."/>
            <person name="Cichocki N."/>
            <person name="Veneault-Fourrey C."/>
            <person name="LaButti K."/>
            <person name="Lindquist E.A."/>
            <person name="Lipzen A."/>
            <person name="Lundell T."/>
            <person name="Morin E."/>
            <person name="Murat C."/>
            <person name="Sun H."/>
            <person name="Tunlid A."/>
            <person name="Henrissat B."/>
            <person name="Grigoriev I.V."/>
            <person name="Hibbett D.S."/>
            <person name="Martin F."/>
            <person name="Nordberg H.P."/>
            <person name="Cantor M.N."/>
            <person name="Hua S.X."/>
        </authorList>
    </citation>
    <scope>NUCLEOTIDE SEQUENCE [LARGE SCALE GENOMIC DNA]</scope>
    <source>
        <strain evidence="13 14">Marx 270</strain>
    </source>
</reference>
<dbReference type="InParanoid" id="A0A0C3PJ64"/>
<dbReference type="AlphaFoldDB" id="A0A0C3PJ64"/>
<evidence type="ECO:0000256" key="1">
    <source>
        <dbReference type="ARBA" id="ARBA00001946"/>
    </source>
</evidence>
<dbReference type="SMART" id="SM00485">
    <property type="entry name" value="XPGN"/>
    <property type="match status" value="1"/>
</dbReference>
<reference evidence="14" key="2">
    <citation type="submission" date="2015-01" db="EMBL/GenBank/DDBJ databases">
        <title>Evolutionary Origins and Diversification of the Mycorrhizal Mutualists.</title>
        <authorList>
            <consortium name="DOE Joint Genome Institute"/>
            <consortium name="Mycorrhizal Genomics Consortium"/>
            <person name="Kohler A."/>
            <person name="Kuo A."/>
            <person name="Nagy L.G."/>
            <person name="Floudas D."/>
            <person name="Copeland A."/>
            <person name="Barry K.W."/>
            <person name="Cichocki N."/>
            <person name="Veneault-Fourrey C."/>
            <person name="LaButti K."/>
            <person name="Lindquist E.A."/>
            <person name="Lipzen A."/>
            <person name="Lundell T."/>
            <person name="Morin E."/>
            <person name="Murat C."/>
            <person name="Riley R."/>
            <person name="Ohm R."/>
            <person name="Sun H."/>
            <person name="Tunlid A."/>
            <person name="Henrissat B."/>
            <person name="Grigoriev I.V."/>
            <person name="Hibbett D.S."/>
            <person name="Martin F."/>
        </authorList>
    </citation>
    <scope>NUCLEOTIDE SEQUENCE [LARGE SCALE GENOMIC DNA]</scope>
    <source>
        <strain evidence="14">Marx 270</strain>
    </source>
</reference>
<dbReference type="Pfam" id="PF00752">
    <property type="entry name" value="XPG_N"/>
    <property type="match status" value="1"/>
</dbReference>
<dbReference type="Gene3D" id="3.40.50.1010">
    <property type="entry name" value="5'-nuclease"/>
    <property type="match status" value="1"/>
</dbReference>
<evidence type="ECO:0000256" key="8">
    <source>
        <dbReference type="ARBA" id="ARBA00023204"/>
    </source>
</evidence>
<evidence type="ECO:0000259" key="11">
    <source>
        <dbReference type="SMART" id="SM00484"/>
    </source>
</evidence>
<keyword evidence="9" id="KW-0539">Nucleus</keyword>
<dbReference type="InterPro" id="IPR006085">
    <property type="entry name" value="XPG_DNA_repair_N"/>
</dbReference>
<evidence type="ECO:0000256" key="7">
    <source>
        <dbReference type="ARBA" id="ARBA00022842"/>
    </source>
</evidence>
<dbReference type="GO" id="GO:0003677">
    <property type="term" value="F:DNA binding"/>
    <property type="evidence" value="ECO:0007669"/>
    <property type="project" value="InterPro"/>
</dbReference>
<evidence type="ECO:0000256" key="3">
    <source>
        <dbReference type="ARBA" id="ARBA00022722"/>
    </source>
</evidence>
<keyword evidence="8" id="KW-0234">DNA repair</keyword>
<dbReference type="InterPro" id="IPR006086">
    <property type="entry name" value="XPG-I_dom"/>
</dbReference>
<dbReference type="SMART" id="SM00484">
    <property type="entry name" value="XPGI"/>
    <property type="match status" value="1"/>
</dbReference>
<evidence type="ECO:0000256" key="10">
    <source>
        <dbReference type="SAM" id="MobiDB-lite"/>
    </source>
</evidence>
<dbReference type="SMART" id="SM00279">
    <property type="entry name" value="HhH2"/>
    <property type="match status" value="1"/>
</dbReference>
<sequence>MGICGLLGLLKPIQTTKHLSDFAGQTLALDAYVWLHRGIHACATELATGKSTKKYVDYAMQRIRLLRHHKIQPYVVFDGGPLPAKRSTERDRKQRREENLAKAKALAAEGKHSQAREFYGKCVDVTPQMAFQLIKALRAEGVQYIVAPYEADAQMAYLERIGLVDGIITEDSDLLVFGCRNVLFKFDFASSTVAHVSRADFGSITAAEGGISLVGWTDTQFRAMAILSGCDYLPSIPGIGLKTAWSLLRKHRSVGQAVRALRLEGKKTVPKDYLEAFRLAEKVFLHQRVYCPLQEKLVNLADIPVEERYDAEVEAFIGRDLEPSLAKLIAVGEIDPVTHLTMDDIYPGFAPRCLKPLQFIDGSRGRLNVKAEEATHSSGTLFSFFSSKPASTLRRTNSVPTMKATATAGKNSGKRSLADVLDEELDAKRMRREICSEDRGSSQCLQSAAGLGSKGRRPSTGTSRHPSQAVGQNSPPTHAKENISPCTPMEGELDENPDLVNQEDGYISPTQSYFRSATPDLSSPMRHPREGSRHDHTIVDDFGADIISSPVARRRLRSDDVLTESHVMAPASVLVRRTPSPSLSDGMAGPDLHGVLSFVSTSKAGSYRPSIEPSKLGPTPPEDNSCPSVDEVSEDENIDTGRRLRGSRVEIVTNGWWNKWAWKSEPGTGTVSGLPANLINFDVLPPQKEKPMGFRRCETTVTPTGRQPGCHMPPTTSSPSNLCDGGRSPRDAFKLFQQKFSERASTFNPM</sequence>
<feature type="compositionally biased region" description="Basic and acidic residues" evidence="10">
    <location>
        <begin position="527"/>
        <end position="536"/>
    </location>
</feature>
<feature type="region of interest" description="Disordered" evidence="10">
    <location>
        <begin position="607"/>
        <end position="639"/>
    </location>
</feature>
<keyword evidence="14" id="KW-1185">Reference proteome</keyword>
<dbReference type="Proteomes" id="UP000054217">
    <property type="component" value="Unassembled WGS sequence"/>
</dbReference>
<dbReference type="InterPro" id="IPR008918">
    <property type="entry name" value="HhH2"/>
</dbReference>
<dbReference type="GO" id="GO:0017108">
    <property type="term" value="F:5'-flap endonuclease activity"/>
    <property type="evidence" value="ECO:0007669"/>
    <property type="project" value="TreeGrafter"/>
</dbReference>
<dbReference type="SUPFAM" id="SSF88723">
    <property type="entry name" value="PIN domain-like"/>
    <property type="match status" value="1"/>
</dbReference>
<evidence type="ECO:0000256" key="2">
    <source>
        <dbReference type="ARBA" id="ARBA00004123"/>
    </source>
</evidence>
<feature type="domain" description="XPG-I" evidence="11">
    <location>
        <begin position="138"/>
        <end position="210"/>
    </location>
</feature>
<keyword evidence="6" id="KW-0378">Hydrolase</keyword>
<dbReference type="GO" id="GO:0005634">
    <property type="term" value="C:nucleus"/>
    <property type="evidence" value="ECO:0007669"/>
    <property type="project" value="UniProtKB-SubCell"/>
</dbReference>
<feature type="domain" description="XPG N-terminal" evidence="12">
    <location>
        <begin position="1"/>
        <end position="99"/>
    </location>
</feature>
<dbReference type="Pfam" id="PF00867">
    <property type="entry name" value="XPG_I"/>
    <property type="match status" value="1"/>
</dbReference>
<evidence type="ECO:0000256" key="9">
    <source>
        <dbReference type="ARBA" id="ARBA00023242"/>
    </source>
</evidence>
<dbReference type="CDD" id="cd09857">
    <property type="entry name" value="PIN_EXO1"/>
    <property type="match status" value="1"/>
</dbReference>
<comment type="cofactor">
    <cofactor evidence="1">
        <name>Mg(2+)</name>
        <dbReference type="ChEBI" id="CHEBI:18420"/>
    </cofactor>
</comment>
<evidence type="ECO:0000256" key="6">
    <source>
        <dbReference type="ARBA" id="ARBA00022801"/>
    </source>
</evidence>
<keyword evidence="5" id="KW-0227">DNA damage</keyword>
<dbReference type="InterPro" id="IPR029060">
    <property type="entry name" value="PIN-like_dom_sf"/>
</dbReference>
<name>A0A0C3PJ64_PISTI</name>
<dbReference type="FunFam" id="3.40.50.1010:FF:000002">
    <property type="entry name" value="Exonuclease 1, putative"/>
    <property type="match status" value="1"/>
</dbReference>
<dbReference type="PRINTS" id="PR00853">
    <property type="entry name" value="XPGRADSUPER"/>
</dbReference>
<dbReference type="HOGENOM" id="CLU_008978_0_0_1"/>
<gene>
    <name evidence="13" type="ORF">M404DRAFT_992438</name>
</gene>
<accession>A0A0C3PJ64</accession>
<dbReference type="GO" id="GO:0006281">
    <property type="term" value="P:DNA repair"/>
    <property type="evidence" value="ECO:0007669"/>
    <property type="project" value="UniProtKB-KW"/>
</dbReference>
<feature type="region of interest" description="Disordered" evidence="10">
    <location>
        <begin position="701"/>
        <end position="724"/>
    </location>
</feature>
<dbReference type="InterPro" id="IPR044752">
    <property type="entry name" value="PIN-like_EXO1"/>
</dbReference>
<feature type="compositionally biased region" description="Polar residues" evidence="10">
    <location>
        <begin position="459"/>
        <end position="476"/>
    </location>
</feature>
<dbReference type="OrthoDB" id="26491at2759"/>
<feature type="region of interest" description="Disordered" evidence="10">
    <location>
        <begin position="395"/>
        <end position="417"/>
    </location>
</feature>
<dbReference type="CDD" id="cd09901">
    <property type="entry name" value="H3TH_FEN1-like"/>
    <property type="match status" value="1"/>
</dbReference>
<keyword evidence="4" id="KW-0479">Metal-binding</keyword>
<organism evidence="13 14">
    <name type="scientific">Pisolithus tinctorius Marx 270</name>
    <dbReference type="NCBI Taxonomy" id="870435"/>
    <lineage>
        <taxon>Eukaryota</taxon>
        <taxon>Fungi</taxon>
        <taxon>Dikarya</taxon>
        <taxon>Basidiomycota</taxon>
        <taxon>Agaricomycotina</taxon>
        <taxon>Agaricomycetes</taxon>
        <taxon>Agaricomycetidae</taxon>
        <taxon>Boletales</taxon>
        <taxon>Sclerodermatineae</taxon>
        <taxon>Pisolithaceae</taxon>
        <taxon>Pisolithus</taxon>
    </lineage>
</organism>
<feature type="region of interest" description="Disordered" evidence="10">
    <location>
        <begin position="513"/>
        <end position="536"/>
    </location>
</feature>
<dbReference type="EMBL" id="KN831945">
    <property type="protein sequence ID" value="KIO14185.1"/>
    <property type="molecule type" value="Genomic_DNA"/>
</dbReference>